<dbReference type="Gene3D" id="3.30.420.10">
    <property type="entry name" value="Ribonuclease H-like superfamily/Ribonuclease H"/>
    <property type="match status" value="1"/>
</dbReference>
<dbReference type="STRING" id="1126212.K2RX78"/>
<evidence type="ECO:0000313" key="3">
    <source>
        <dbReference type="Proteomes" id="UP000007129"/>
    </source>
</evidence>
<dbReference type="HOGENOM" id="CLU_894496_0_0_1"/>
<dbReference type="InterPro" id="IPR036397">
    <property type="entry name" value="RNaseH_sf"/>
</dbReference>
<dbReference type="InParanoid" id="K2RX78"/>
<feature type="domain" description="Tc1-like transposase DDE" evidence="1">
    <location>
        <begin position="197"/>
        <end position="290"/>
    </location>
</feature>
<sequence>MRNNYTFPREMAAHQVPIKGPRPPLARMQVENIANDKRHWEEDLDCPHELVRRKRPKKKPLDEDIKKQREKVFLDFMQIKQDDEETGREPAIFVGVDEMKIKLPEVPSSFPRPFAVWETQSKEEIEAAAIRLGEENHQREDDCVEQCKRAKEEGTEEWKVMQEINNIIKHNAHLPRKKHKRRRKPEQVFKAERIQRSAKKGGLDFVWYKDVAYDQHLFRFLRQLRKDYPNRRIFVSEDNVGVHHKARKMRARQIKELEKEQIFFLDWPVNSPDLHPIETLHHEEKSILTQYKVSSGSKKAKQDAKECLRIL</sequence>
<dbReference type="OrthoDB" id="3687914at2759"/>
<proteinExistence type="predicted"/>
<gene>
    <name evidence="2" type="ORF">MPH_14011</name>
</gene>
<dbReference type="VEuPathDB" id="FungiDB:MPH_14011"/>
<dbReference type="AlphaFoldDB" id="K2RX78"/>
<protein>
    <recommendedName>
        <fullName evidence="1">Tc1-like transposase DDE domain-containing protein</fullName>
    </recommendedName>
</protein>
<organism evidence="2 3">
    <name type="scientific">Macrophomina phaseolina (strain MS6)</name>
    <name type="common">Charcoal rot fungus</name>
    <dbReference type="NCBI Taxonomy" id="1126212"/>
    <lineage>
        <taxon>Eukaryota</taxon>
        <taxon>Fungi</taxon>
        <taxon>Dikarya</taxon>
        <taxon>Ascomycota</taxon>
        <taxon>Pezizomycotina</taxon>
        <taxon>Dothideomycetes</taxon>
        <taxon>Dothideomycetes incertae sedis</taxon>
        <taxon>Botryosphaeriales</taxon>
        <taxon>Botryosphaeriaceae</taxon>
        <taxon>Macrophomina</taxon>
    </lineage>
</organism>
<comment type="caution">
    <text evidence="2">The sequence shown here is derived from an EMBL/GenBank/DDBJ whole genome shotgun (WGS) entry which is preliminary data.</text>
</comment>
<dbReference type="Proteomes" id="UP000007129">
    <property type="component" value="Unassembled WGS sequence"/>
</dbReference>
<dbReference type="EMBL" id="AHHD01000814">
    <property type="protein sequence ID" value="EKG09015.1"/>
    <property type="molecule type" value="Genomic_DNA"/>
</dbReference>
<evidence type="ECO:0000313" key="2">
    <source>
        <dbReference type="EMBL" id="EKG09015.1"/>
    </source>
</evidence>
<dbReference type="Pfam" id="PF13358">
    <property type="entry name" value="DDE_3"/>
    <property type="match status" value="1"/>
</dbReference>
<dbReference type="GO" id="GO:0003676">
    <property type="term" value="F:nucleic acid binding"/>
    <property type="evidence" value="ECO:0007669"/>
    <property type="project" value="InterPro"/>
</dbReference>
<name>K2RX78_MACPH</name>
<evidence type="ECO:0000259" key="1">
    <source>
        <dbReference type="Pfam" id="PF13358"/>
    </source>
</evidence>
<accession>K2RX78</accession>
<reference evidence="2 3" key="1">
    <citation type="journal article" date="2012" name="BMC Genomics">
        <title>Tools to kill: Genome of one of the most destructive plant pathogenic fungi Macrophomina phaseolina.</title>
        <authorList>
            <person name="Islam M.S."/>
            <person name="Haque M.S."/>
            <person name="Islam M.M."/>
            <person name="Emdad E.M."/>
            <person name="Halim A."/>
            <person name="Hossen Q.M.M."/>
            <person name="Hossain M.Z."/>
            <person name="Ahmed B."/>
            <person name="Rahim S."/>
            <person name="Rahman M.S."/>
            <person name="Alam M.M."/>
            <person name="Hou S."/>
            <person name="Wan X."/>
            <person name="Saito J.A."/>
            <person name="Alam M."/>
        </authorList>
    </citation>
    <scope>NUCLEOTIDE SEQUENCE [LARGE SCALE GENOMIC DNA]</scope>
    <source>
        <strain evidence="2 3">MS6</strain>
    </source>
</reference>
<dbReference type="InterPro" id="IPR038717">
    <property type="entry name" value="Tc1-like_DDE_dom"/>
</dbReference>